<gene>
    <name evidence="1" type="ORF">NARC_60175</name>
</gene>
<accession>A0A557SW06</accession>
<comment type="caution">
    <text evidence="1">The sequence shown here is derived from an EMBL/GenBank/DDBJ whole genome shotgun (WGS) entry which is preliminary data.</text>
</comment>
<keyword evidence="2" id="KW-1185">Reference proteome</keyword>
<organism evidence="1 2">
    <name type="scientific">Candidatus Nitrosocosmicus arcticus</name>
    <dbReference type="NCBI Taxonomy" id="2035267"/>
    <lineage>
        <taxon>Archaea</taxon>
        <taxon>Nitrososphaerota</taxon>
        <taxon>Nitrososphaeria</taxon>
        <taxon>Nitrososphaerales</taxon>
        <taxon>Nitrososphaeraceae</taxon>
        <taxon>Candidatus Nitrosocosmicus</taxon>
    </lineage>
</organism>
<dbReference type="EMBL" id="VOAH01000006">
    <property type="protein sequence ID" value="TVP40788.1"/>
    <property type="molecule type" value="Genomic_DNA"/>
</dbReference>
<sequence length="40" mass="4728">MTILIFNRAQIILFERVTQTQMEKLILILIAKIFNNDSFS</sequence>
<proteinExistence type="predicted"/>
<protein>
    <submittedName>
        <fullName evidence="1">Uncharacterized protein</fullName>
    </submittedName>
</protein>
<reference evidence="1 2" key="1">
    <citation type="journal article" date="2019" name="Front. Microbiol.">
        <title>Ammonia Oxidation by the Arctic Terrestrial Thaumarchaeote Candidatus Nitrosocosmicus arcticus Is Stimulated by Increasing Temperatures.</title>
        <authorList>
            <person name="Alves R.J.E."/>
            <person name="Kerou M."/>
            <person name="Zappe A."/>
            <person name="Bittner R."/>
            <person name="Abby S.S."/>
            <person name="Schmidt H.A."/>
            <person name="Pfeifer K."/>
            <person name="Schleper C."/>
        </authorList>
    </citation>
    <scope>NUCLEOTIDE SEQUENCE [LARGE SCALE GENOMIC DNA]</scope>
    <source>
        <strain evidence="1 2">Kfb</strain>
    </source>
</reference>
<evidence type="ECO:0000313" key="2">
    <source>
        <dbReference type="Proteomes" id="UP000315289"/>
    </source>
</evidence>
<evidence type="ECO:0000313" key="1">
    <source>
        <dbReference type="EMBL" id="TVP40788.1"/>
    </source>
</evidence>
<name>A0A557SW06_9ARCH</name>
<dbReference type="Proteomes" id="UP000315289">
    <property type="component" value="Unassembled WGS sequence"/>
</dbReference>
<dbReference type="AlphaFoldDB" id="A0A557SW06"/>